<evidence type="ECO:0000256" key="12">
    <source>
        <dbReference type="ARBA" id="ARBA00031636"/>
    </source>
</evidence>
<accession>A0ABY5D055</accession>
<dbReference type="InterPro" id="IPR002528">
    <property type="entry name" value="MATE_fam"/>
</dbReference>
<feature type="transmembrane region" description="Helical" evidence="13">
    <location>
        <begin position="328"/>
        <end position="352"/>
    </location>
</feature>
<dbReference type="Pfam" id="PF01554">
    <property type="entry name" value="MatE"/>
    <property type="match status" value="2"/>
</dbReference>
<feature type="transmembrane region" description="Helical" evidence="13">
    <location>
        <begin position="420"/>
        <end position="442"/>
    </location>
</feature>
<evidence type="ECO:0000256" key="10">
    <source>
        <dbReference type="ARBA" id="ARBA00023065"/>
    </source>
</evidence>
<feature type="transmembrane region" description="Helical" evidence="13">
    <location>
        <begin position="395"/>
        <end position="414"/>
    </location>
</feature>
<sequence length="463" mass="48843">MTAPTEPEPTTEAANALRPRLARSWSVTYPLIIGSLSTAALLLADTIILGWYGTEALATIGLVAPLFVFASALVLPWGTAVQILVARWHGAGEHDRVRGIIDVGLLFCLAVAAVFTAALFALSGTLVQLVGGGQAPDEATTVLRVLLTALPLTAVTAHYRGVFGGLEQTKITMRVALLVNVTNIPLDYVFVFGLDLGATGSAVGTVTATATGVAYIVWFARRRLNGDYPFWQRANLTGGRAVCARIWRIGWPDVAFAVLVYGADVALAAIVARVGETPLAGYRLMVSTVMLLWVVVFSHSSGIAILAGQRLGARDPAGALGYARSGALLMGALSVLIVLPALVAPGIYFRLFTPDQQVIAHAQAAAPVLLLVVPAMVVAMSLAGVLRAAGDTKGILYAGALSQLLLAVPVAWVAVQYLGWGLAGVYTGFAVGLLARALFTWLRFRRGQWRQEWEEDTSGKSST</sequence>
<feature type="transmembrane region" description="Helical" evidence="13">
    <location>
        <begin position="27"/>
        <end position="52"/>
    </location>
</feature>
<evidence type="ECO:0000256" key="8">
    <source>
        <dbReference type="ARBA" id="ARBA00022692"/>
    </source>
</evidence>
<feature type="transmembrane region" description="Helical" evidence="13">
    <location>
        <begin position="99"/>
        <end position="122"/>
    </location>
</feature>
<evidence type="ECO:0000256" key="2">
    <source>
        <dbReference type="ARBA" id="ARBA00004651"/>
    </source>
</evidence>
<protein>
    <recommendedName>
        <fullName evidence="4">Probable multidrug resistance protein NorM</fullName>
    </recommendedName>
    <alternativeName>
        <fullName evidence="12">Multidrug-efflux transporter</fullName>
    </alternativeName>
</protein>
<evidence type="ECO:0000256" key="7">
    <source>
        <dbReference type="ARBA" id="ARBA00022475"/>
    </source>
</evidence>
<dbReference type="EMBL" id="CP099837">
    <property type="protein sequence ID" value="USY17242.1"/>
    <property type="molecule type" value="Genomic_DNA"/>
</dbReference>
<feature type="transmembrane region" description="Helical" evidence="13">
    <location>
        <begin position="200"/>
        <end position="220"/>
    </location>
</feature>
<keyword evidence="9 13" id="KW-1133">Transmembrane helix</keyword>
<feature type="transmembrane region" description="Helical" evidence="13">
    <location>
        <begin position="284"/>
        <end position="307"/>
    </location>
</feature>
<evidence type="ECO:0000256" key="13">
    <source>
        <dbReference type="SAM" id="Phobius"/>
    </source>
</evidence>
<keyword evidence="6" id="KW-0050">Antiport</keyword>
<evidence type="ECO:0000256" key="9">
    <source>
        <dbReference type="ARBA" id="ARBA00022989"/>
    </source>
</evidence>
<evidence type="ECO:0000256" key="3">
    <source>
        <dbReference type="ARBA" id="ARBA00010199"/>
    </source>
</evidence>
<proteinExistence type="inferred from homology"/>
<feature type="transmembrane region" description="Helical" evidence="13">
    <location>
        <begin position="364"/>
        <end position="383"/>
    </location>
</feature>
<dbReference type="InterPro" id="IPR048279">
    <property type="entry name" value="MdtK-like"/>
</dbReference>
<dbReference type="NCBIfam" id="TIGR00797">
    <property type="entry name" value="matE"/>
    <property type="match status" value="1"/>
</dbReference>
<feature type="transmembrane region" description="Helical" evidence="13">
    <location>
        <begin position="58"/>
        <end position="78"/>
    </location>
</feature>
<keyword evidence="15" id="KW-1185">Reference proteome</keyword>
<dbReference type="PANTHER" id="PTHR43298:SF2">
    <property type="entry name" value="FMN_FAD EXPORTER YEEO-RELATED"/>
    <property type="match status" value="1"/>
</dbReference>
<evidence type="ECO:0000256" key="11">
    <source>
        <dbReference type="ARBA" id="ARBA00023136"/>
    </source>
</evidence>
<keyword evidence="8 13" id="KW-0812">Transmembrane</keyword>
<dbReference type="PIRSF" id="PIRSF006603">
    <property type="entry name" value="DinF"/>
    <property type="match status" value="1"/>
</dbReference>
<gene>
    <name evidence="14" type="ORF">NE857_17970</name>
</gene>
<keyword evidence="7" id="KW-1003">Cell membrane</keyword>
<dbReference type="RefSeq" id="WP_254416821.1">
    <property type="nucleotide sequence ID" value="NZ_BAAAJB010000003.1"/>
</dbReference>
<keyword evidence="11 13" id="KW-0472">Membrane</keyword>
<feature type="transmembrane region" description="Helical" evidence="13">
    <location>
        <begin position="142"/>
        <end position="163"/>
    </location>
</feature>
<reference evidence="14" key="1">
    <citation type="submission" date="2022-06" db="EMBL/GenBank/DDBJ databases">
        <authorList>
            <person name="Ping M."/>
        </authorList>
    </citation>
    <scope>NUCLEOTIDE SEQUENCE</scope>
    <source>
        <strain evidence="14">JCM11759T</strain>
    </source>
</reference>
<comment type="function">
    <text evidence="1">Multidrug efflux pump.</text>
</comment>
<comment type="subcellular location">
    <subcellularLocation>
        <location evidence="2">Cell membrane</location>
        <topology evidence="2">Multi-pass membrane protein</topology>
    </subcellularLocation>
</comment>
<organism evidence="14 15">
    <name type="scientific">Nocardiopsis exhalans</name>
    <dbReference type="NCBI Taxonomy" id="163604"/>
    <lineage>
        <taxon>Bacteria</taxon>
        <taxon>Bacillati</taxon>
        <taxon>Actinomycetota</taxon>
        <taxon>Actinomycetes</taxon>
        <taxon>Streptosporangiales</taxon>
        <taxon>Nocardiopsidaceae</taxon>
        <taxon>Nocardiopsis</taxon>
    </lineage>
</organism>
<evidence type="ECO:0000256" key="1">
    <source>
        <dbReference type="ARBA" id="ARBA00003408"/>
    </source>
</evidence>
<dbReference type="PANTHER" id="PTHR43298">
    <property type="entry name" value="MULTIDRUG RESISTANCE PROTEIN NORM-RELATED"/>
    <property type="match status" value="1"/>
</dbReference>
<evidence type="ECO:0000313" key="15">
    <source>
        <dbReference type="Proteomes" id="UP001055940"/>
    </source>
</evidence>
<evidence type="ECO:0000313" key="14">
    <source>
        <dbReference type="EMBL" id="USY17242.1"/>
    </source>
</evidence>
<feature type="transmembrane region" description="Helical" evidence="13">
    <location>
        <begin position="254"/>
        <end position="272"/>
    </location>
</feature>
<evidence type="ECO:0000256" key="5">
    <source>
        <dbReference type="ARBA" id="ARBA00022448"/>
    </source>
</evidence>
<comment type="similarity">
    <text evidence="3">Belongs to the multi antimicrobial extrusion (MATE) (TC 2.A.66.1) family.</text>
</comment>
<keyword evidence="5" id="KW-0813">Transport</keyword>
<dbReference type="InterPro" id="IPR050222">
    <property type="entry name" value="MATE_MdtK"/>
</dbReference>
<feature type="transmembrane region" description="Helical" evidence="13">
    <location>
        <begin position="175"/>
        <end position="194"/>
    </location>
</feature>
<name>A0ABY5D055_9ACTN</name>
<evidence type="ECO:0000256" key="4">
    <source>
        <dbReference type="ARBA" id="ARBA00020268"/>
    </source>
</evidence>
<keyword evidence="10" id="KW-0406">Ion transport</keyword>
<dbReference type="Proteomes" id="UP001055940">
    <property type="component" value="Chromosome"/>
</dbReference>
<evidence type="ECO:0000256" key="6">
    <source>
        <dbReference type="ARBA" id="ARBA00022449"/>
    </source>
</evidence>